<dbReference type="SUPFAM" id="SSF55190">
    <property type="entry name" value="Arginyl-tRNA synthetase (ArgRS), N-terminal 'additional' domain"/>
    <property type="match status" value="1"/>
</dbReference>
<comment type="catalytic activity">
    <reaction evidence="10 11">
        <text>tRNA(Arg) + L-arginine + ATP = L-arginyl-tRNA(Arg) + AMP + diphosphate</text>
        <dbReference type="Rhea" id="RHEA:20301"/>
        <dbReference type="Rhea" id="RHEA-COMP:9658"/>
        <dbReference type="Rhea" id="RHEA-COMP:9673"/>
        <dbReference type="ChEBI" id="CHEBI:30616"/>
        <dbReference type="ChEBI" id="CHEBI:32682"/>
        <dbReference type="ChEBI" id="CHEBI:33019"/>
        <dbReference type="ChEBI" id="CHEBI:78442"/>
        <dbReference type="ChEBI" id="CHEBI:78513"/>
        <dbReference type="ChEBI" id="CHEBI:456215"/>
        <dbReference type="EC" id="6.1.1.19"/>
    </reaction>
</comment>
<comment type="subunit">
    <text evidence="3 11">Monomer.</text>
</comment>
<dbReference type="InterPro" id="IPR036695">
    <property type="entry name" value="Arg-tRNA-synth_N_sf"/>
</dbReference>
<name>A0A554WRU0_9BURK</name>
<sequence>MLHVHNELLAALADTLDALHPGAGQRAAFEQPKVAAHGDLAITAALQLAKPLGTPPRALAQTLVQRLQDTPAFARWVAALDIAGPGFINLRLKPQAKQQTVREILREGPRWGCQPPRGERVIVEFVSANPTGPLHVGHGRQAALGDAICNLLQTQGWQVHREFYYNDAGAQIDNLTRSVQARARGLKPGDPGWPEAAYNGDYIQDVADAFLARATVQAADRTVTASGDAEDWDGIRDFAVAYLRREQDLDLQAFEVRFDQYYLESSLYSSGRVAQTVQRLIESGHTYEADGALWLRTTTWGDDKDRVMRKSDGSYTYFVPDVAYHVTKWERGFAKAVNIQGTDHHGTIARVRAGLQALGLGIPQGYPDYVLHTMVRVVRGGQEVKISKRAGSYVTLRDLIEWTSKDAVRFFFLSRKPDTEYTFDVDLAIQQNNDNPVYYVQYAHARICSVLAQWGGDEATLADVALDALASAPAQALMLELARWPQVMAAAATDFAPHDVTFYLRELAAAYHRYYDAERILVDDEPTRLARLALVAATAQVLRTGLGLLGVSAPRSM</sequence>
<dbReference type="Proteomes" id="UP000318554">
    <property type="component" value="Unassembled WGS sequence"/>
</dbReference>
<dbReference type="InterPro" id="IPR035684">
    <property type="entry name" value="ArgRS_core"/>
</dbReference>
<dbReference type="InterPro" id="IPR014729">
    <property type="entry name" value="Rossmann-like_a/b/a_fold"/>
</dbReference>
<dbReference type="PROSITE" id="PS00178">
    <property type="entry name" value="AA_TRNA_LIGASE_I"/>
    <property type="match status" value="1"/>
</dbReference>
<dbReference type="SMART" id="SM01016">
    <property type="entry name" value="Arg_tRNA_synt_N"/>
    <property type="match status" value="1"/>
</dbReference>
<keyword evidence="9 11" id="KW-0030">Aminoacyl-tRNA synthetase</keyword>
<dbReference type="Gene3D" id="3.40.50.620">
    <property type="entry name" value="HUPs"/>
    <property type="match status" value="1"/>
</dbReference>
<evidence type="ECO:0000256" key="4">
    <source>
        <dbReference type="ARBA" id="ARBA00022490"/>
    </source>
</evidence>
<dbReference type="CDD" id="cd07956">
    <property type="entry name" value="Anticodon_Ia_Arg"/>
    <property type="match status" value="1"/>
</dbReference>
<evidence type="ECO:0000256" key="6">
    <source>
        <dbReference type="ARBA" id="ARBA00022741"/>
    </source>
</evidence>
<evidence type="ECO:0000256" key="5">
    <source>
        <dbReference type="ARBA" id="ARBA00022598"/>
    </source>
</evidence>
<evidence type="ECO:0000256" key="2">
    <source>
        <dbReference type="ARBA" id="ARBA00005594"/>
    </source>
</evidence>
<keyword evidence="4 11" id="KW-0963">Cytoplasm</keyword>
<dbReference type="InterPro" id="IPR005148">
    <property type="entry name" value="Arg-tRNA-synth_N"/>
</dbReference>
<gene>
    <name evidence="11 15" type="primary">argS</name>
    <name evidence="15" type="ORF">Taqua_00766</name>
</gene>
<dbReference type="NCBIfam" id="TIGR00456">
    <property type="entry name" value="argS"/>
    <property type="match status" value="1"/>
</dbReference>
<comment type="subcellular location">
    <subcellularLocation>
        <location evidence="1 11">Cytoplasm</location>
    </subcellularLocation>
</comment>
<dbReference type="SUPFAM" id="SSF52374">
    <property type="entry name" value="Nucleotidylyl transferase"/>
    <property type="match status" value="1"/>
</dbReference>
<dbReference type="RefSeq" id="WP_144324903.1">
    <property type="nucleotide sequence ID" value="NZ_VJNA01000007.1"/>
</dbReference>
<accession>A0A554WRU0</accession>
<dbReference type="PANTHER" id="PTHR11956:SF5">
    <property type="entry name" value="ARGININE--TRNA LIGASE, CYTOPLASMIC"/>
    <property type="match status" value="1"/>
</dbReference>
<dbReference type="PRINTS" id="PR01038">
    <property type="entry name" value="TRNASYNTHARG"/>
</dbReference>
<dbReference type="Pfam" id="PF03485">
    <property type="entry name" value="Arg_tRNA_synt_N"/>
    <property type="match status" value="1"/>
</dbReference>
<reference evidence="15 16" key="1">
    <citation type="submission" date="2019-07" db="EMBL/GenBank/DDBJ databases">
        <title>Tepidimonas aquatica CLN-1 draft genome.</title>
        <authorList>
            <person name="Da Costa M.S."/>
            <person name="Froufe H.J.C."/>
            <person name="Egas C."/>
            <person name="Albuquerque L."/>
        </authorList>
    </citation>
    <scope>NUCLEOTIDE SEQUENCE [LARGE SCALE GENOMIC DNA]</scope>
    <source>
        <strain evidence="15 16">CLN-1</strain>
    </source>
</reference>
<evidence type="ECO:0000256" key="12">
    <source>
        <dbReference type="RuleBase" id="RU363038"/>
    </source>
</evidence>
<evidence type="ECO:0000256" key="3">
    <source>
        <dbReference type="ARBA" id="ARBA00011245"/>
    </source>
</evidence>
<dbReference type="GO" id="GO:0005737">
    <property type="term" value="C:cytoplasm"/>
    <property type="evidence" value="ECO:0007669"/>
    <property type="project" value="UniProtKB-SubCell"/>
</dbReference>
<dbReference type="GO" id="GO:0004814">
    <property type="term" value="F:arginine-tRNA ligase activity"/>
    <property type="evidence" value="ECO:0007669"/>
    <property type="project" value="UniProtKB-UniRule"/>
</dbReference>
<evidence type="ECO:0000256" key="8">
    <source>
        <dbReference type="ARBA" id="ARBA00022917"/>
    </source>
</evidence>
<dbReference type="SMART" id="SM00836">
    <property type="entry name" value="DALR_1"/>
    <property type="match status" value="1"/>
</dbReference>
<evidence type="ECO:0000313" key="15">
    <source>
        <dbReference type="EMBL" id="TSE26292.1"/>
    </source>
</evidence>
<dbReference type="EMBL" id="VJNA01000007">
    <property type="protein sequence ID" value="TSE26292.1"/>
    <property type="molecule type" value="Genomic_DNA"/>
</dbReference>
<feature type="domain" description="DALR anticodon binding" evidence="13">
    <location>
        <begin position="440"/>
        <end position="557"/>
    </location>
</feature>
<dbReference type="Pfam" id="PF05746">
    <property type="entry name" value="DALR_1"/>
    <property type="match status" value="1"/>
</dbReference>
<dbReference type="Pfam" id="PF00750">
    <property type="entry name" value="tRNA-synt_1d"/>
    <property type="match status" value="1"/>
</dbReference>
<dbReference type="OrthoDB" id="9803211at2"/>
<dbReference type="CDD" id="cd00671">
    <property type="entry name" value="ArgRS_core"/>
    <property type="match status" value="1"/>
</dbReference>
<evidence type="ECO:0000259" key="13">
    <source>
        <dbReference type="SMART" id="SM00836"/>
    </source>
</evidence>
<keyword evidence="7 11" id="KW-0067">ATP-binding</keyword>
<evidence type="ECO:0000256" key="7">
    <source>
        <dbReference type="ARBA" id="ARBA00022840"/>
    </source>
</evidence>
<protein>
    <recommendedName>
        <fullName evidence="11">Arginine--tRNA ligase</fullName>
        <ecNumber evidence="11">6.1.1.19</ecNumber>
    </recommendedName>
    <alternativeName>
        <fullName evidence="11">Arginyl-tRNA synthetase</fullName>
        <shortName evidence="11">ArgRS</shortName>
    </alternativeName>
</protein>
<proteinExistence type="inferred from homology"/>
<dbReference type="HAMAP" id="MF_00123">
    <property type="entry name" value="Arg_tRNA_synth"/>
    <property type="match status" value="1"/>
</dbReference>
<keyword evidence="6 11" id="KW-0547">Nucleotide-binding</keyword>
<evidence type="ECO:0000259" key="14">
    <source>
        <dbReference type="SMART" id="SM01016"/>
    </source>
</evidence>
<dbReference type="InterPro" id="IPR001278">
    <property type="entry name" value="Arg-tRNA-ligase"/>
</dbReference>
<dbReference type="SUPFAM" id="SSF47323">
    <property type="entry name" value="Anticodon-binding domain of a subclass of class I aminoacyl-tRNA synthetases"/>
    <property type="match status" value="1"/>
</dbReference>
<dbReference type="FunFam" id="3.40.50.620:FF:000062">
    <property type="entry name" value="Arginine--tRNA ligase"/>
    <property type="match status" value="1"/>
</dbReference>
<evidence type="ECO:0000256" key="9">
    <source>
        <dbReference type="ARBA" id="ARBA00023146"/>
    </source>
</evidence>
<dbReference type="PANTHER" id="PTHR11956">
    <property type="entry name" value="ARGINYL-TRNA SYNTHETASE"/>
    <property type="match status" value="1"/>
</dbReference>
<feature type="domain" description="Arginyl tRNA synthetase N-terminal" evidence="14">
    <location>
        <begin position="6"/>
        <end position="92"/>
    </location>
</feature>
<keyword evidence="8 11" id="KW-0648">Protein biosynthesis</keyword>
<evidence type="ECO:0000256" key="1">
    <source>
        <dbReference type="ARBA" id="ARBA00004496"/>
    </source>
</evidence>
<dbReference type="GO" id="GO:0005524">
    <property type="term" value="F:ATP binding"/>
    <property type="evidence" value="ECO:0007669"/>
    <property type="project" value="UniProtKB-UniRule"/>
</dbReference>
<comment type="similarity">
    <text evidence="2 11 12">Belongs to the class-I aminoacyl-tRNA synthetase family.</text>
</comment>
<evidence type="ECO:0000313" key="16">
    <source>
        <dbReference type="Proteomes" id="UP000318554"/>
    </source>
</evidence>
<keyword evidence="16" id="KW-1185">Reference proteome</keyword>
<dbReference type="InterPro" id="IPR001412">
    <property type="entry name" value="aa-tRNA-synth_I_CS"/>
</dbReference>
<comment type="caution">
    <text evidence="15">The sequence shown here is derived from an EMBL/GenBank/DDBJ whole genome shotgun (WGS) entry which is preliminary data.</text>
</comment>
<feature type="short sequence motif" description="'HIGH' region" evidence="11">
    <location>
        <begin position="128"/>
        <end position="138"/>
    </location>
</feature>
<keyword evidence="5 11" id="KW-0436">Ligase</keyword>
<dbReference type="Gene3D" id="1.10.730.10">
    <property type="entry name" value="Isoleucyl-tRNA Synthetase, Domain 1"/>
    <property type="match status" value="1"/>
</dbReference>
<evidence type="ECO:0000256" key="11">
    <source>
        <dbReference type="HAMAP-Rule" id="MF_00123"/>
    </source>
</evidence>
<organism evidence="15 16">
    <name type="scientific">Tepidimonas aquatica</name>
    <dbReference type="NCBI Taxonomy" id="247482"/>
    <lineage>
        <taxon>Bacteria</taxon>
        <taxon>Pseudomonadati</taxon>
        <taxon>Pseudomonadota</taxon>
        <taxon>Betaproteobacteria</taxon>
        <taxon>Burkholderiales</taxon>
        <taxon>Tepidimonas</taxon>
    </lineage>
</organism>
<dbReference type="InterPro" id="IPR008909">
    <property type="entry name" value="DALR_anticod-bd"/>
</dbReference>
<dbReference type="AlphaFoldDB" id="A0A554WRU0"/>
<dbReference type="Gene3D" id="3.30.1360.70">
    <property type="entry name" value="Arginyl tRNA synthetase N-terminal domain"/>
    <property type="match status" value="1"/>
</dbReference>
<dbReference type="InterPro" id="IPR009080">
    <property type="entry name" value="tRNAsynth_Ia_anticodon-bd"/>
</dbReference>
<dbReference type="FunFam" id="1.10.730.10:FF:000008">
    <property type="entry name" value="Arginine--tRNA ligase"/>
    <property type="match status" value="1"/>
</dbReference>
<dbReference type="EC" id="6.1.1.19" evidence="11"/>
<dbReference type="GO" id="GO:0006420">
    <property type="term" value="P:arginyl-tRNA aminoacylation"/>
    <property type="evidence" value="ECO:0007669"/>
    <property type="project" value="UniProtKB-UniRule"/>
</dbReference>
<evidence type="ECO:0000256" key="10">
    <source>
        <dbReference type="ARBA" id="ARBA00049339"/>
    </source>
</evidence>